<sequence length="54" mass="5726">MQNSDNMAHNEKISQAPADNVPKLTWIDPEIEILAINSATEIPDVSGSGPLPVG</sequence>
<organism evidence="1 2">
    <name type="scientific">Methylomonas subterranea</name>
    <dbReference type="NCBI Taxonomy" id="2952225"/>
    <lineage>
        <taxon>Bacteria</taxon>
        <taxon>Pseudomonadati</taxon>
        <taxon>Pseudomonadota</taxon>
        <taxon>Gammaproteobacteria</taxon>
        <taxon>Methylococcales</taxon>
        <taxon>Methylococcaceae</taxon>
        <taxon>Methylomonas</taxon>
    </lineage>
</organism>
<dbReference type="RefSeq" id="WP_256602922.1">
    <property type="nucleotide sequence ID" value="NZ_JANIBJ010000023.1"/>
</dbReference>
<accession>A0ABT1THV3</accession>
<evidence type="ECO:0000313" key="2">
    <source>
        <dbReference type="Proteomes" id="UP001524499"/>
    </source>
</evidence>
<gene>
    <name evidence="1" type="ORF">NP590_13085</name>
</gene>
<comment type="caution">
    <text evidence="1">The sequence shown here is derived from an EMBL/GenBank/DDBJ whole genome shotgun (WGS) entry which is preliminary data.</text>
</comment>
<protein>
    <recommendedName>
        <fullName evidence="3">Paeninodin family lasso peptide</fullName>
    </recommendedName>
</protein>
<dbReference type="Proteomes" id="UP001524499">
    <property type="component" value="Unassembled WGS sequence"/>
</dbReference>
<keyword evidence="2" id="KW-1185">Reference proteome</keyword>
<evidence type="ECO:0008006" key="3">
    <source>
        <dbReference type="Google" id="ProtNLM"/>
    </source>
</evidence>
<evidence type="ECO:0000313" key="1">
    <source>
        <dbReference type="EMBL" id="MCQ8105044.1"/>
    </source>
</evidence>
<proteinExistence type="predicted"/>
<reference evidence="1 2" key="1">
    <citation type="submission" date="2022-07" db="EMBL/GenBank/DDBJ databases">
        <title>Methylomonas rivi sp. nov., Methylomonas rosea sp. nov., Methylomonas aureus sp. nov. and Methylomonas subterranea sp. nov., four novel methanotrophs isolated from a freshwater creek and the deep terrestrial subsurface.</title>
        <authorList>
            <person name="Abin C."/>
            <person name="Sankaranarayanan K."/>
            <person name="Garner C."/>
            <person name="Sindelar R."/>
            <person name="Kotary K."/>
            <person name="Garner R."/>
            <person name="Barclay S."/>
            <person name="Lawson P."/>
            <person name="Krumholz L."/>
        </authorList>
    </citation>
    <scope>NUCLEOTIDE SEQUENCE [LARGE SCALE GENOMIC DNA]</scope>
    <source>
        <strain evidence="1 2">SURF-2</strain>
    </source>
</reference>
<name>A0ABT1THV3_9GAMM</name>
<dbReference type="EMBL" id="JANIBJ010000023">
    <property type="protein sequence ID" value="MCQ8105044.1"/>
    <property type="molecule type" value="Genomic_DNA"/>
</dbReference>